<gene>
    <name evidence="1" type="ORF">OBBRIDRAFT_827513</name>
</gene>
<evidence type="ECO:0000313" key="2">
    <source>
        <dbReference type="Proteomes" id="UP000250043"/>
    </source>
</evidence>
<dbReference type="AlphaFoldDB" id="A0A8E2DMB1"/>
<protein>
    <submittedName>
        <fullName evidence="1">Uncharacterized protein</fullName>
    </submittedName>
</protein>
<organism evidence="1 2">
    <name type="scientific">Obba rivulosa</name>
    <dbReference type="NCBI Taxonomy" id="1052685"/>
    <lineage>
        <taxon>Eukaryota</taxon>
        <taxon>Fungi</taxon>
        <taxon>Dikarya</taxon>
        <taxon>Basidiomycota</taxon>
        <taxon>Agaricomycotina</taxon>
        <taxon>Agaricomycetes</taxon>
        <taxon>Polyporales</taxon>
        <taxon>Gelatoporiaceae</taxon>
        <taxon>Obba</taxon>
    </lineage>
</organism>
<reference evidence="1 2" key="1">
    <citation type="submission" date="2016-07" db="EMBL/GenBank/DDBJ databases">
        <title>Draft genome of the white-rot fungus Obba rivulosa 3A-2.</title>
        <authorList>
            <consortium name="DOE Joint Genome Institute"/>
            <person name="Miettinen O."/>
            <person name="Riley R."/>
            <person name="Acob R."/>
            <person name="Barry K."/>
            <person name="Cullen D."/>
            <person name="De Vries R."/>
            <person name="Hainaut M."/>
            <person name="Hatakka A."/>
            <person name="Henrissat B."/>
            <person name="Hilden K."/>
            <person name="Kuo R."/>
            <person name="Labutti K."/>
            <person name="Lipzen A."/>
            <person name="Makela M.R."/>
            <person name="Sandor L."/>
            <person name="Spatafora J.W."/>
            <person name="Grigoriev I.V."/>
            <person name="Hibbett D.S."/>
        </authorList>
    </citation>
    <scope>NUCLEOTIDE SEQUENCE [LARGE SCALE GENOMIC DNA]</scope>
    <source>
        <strain evidence="1 2">3A-2</strain>
    </source>
</reference>
<proteinExistence type="predicted"/>
<dbReference type="EMBL" id="KV722473">
    <property type="protein sequence ID" value="OCH87778.1"/>
    <property type="molecule type" value="Genomic_DNA"/>
</dbReference>
<evidence type="ECO:0000313" key="1">
    <source>
        <dbReference type="EMBL" id="OCH87778.1"/>
    </source>
</evidence>
<dbReference type="Proteomes" id="UP000250043">
    <property type="component" value="Unassembled WGS sequence"/>
</dbReference>
<name>A0A8E2DMB1_9APHY</name>
<accession>A0A8E2DMB1</accession>
<sequence>MSIKLDSYYVHIPSPLQHEQWRSFGRDDIENDDDYFDHTPSDVCRDVYACLRLIFLMCFPEFCNWNILPGPLPTFSTETEDRPTLTSDSRLQLSQRCFDIIKRSWALRDYQVGIMPDHCVPDLFSRSDTLTTQKTSILPLFMFRSPSQLLQSEVGIANVVGDMKHAPSCKVLRTCITRRLEPVLSLLVALHYQKHGWSMDRKLTESDTRATLDERYFVYSVFYDEGQLSVYACYPDLKNAGGEYRWFVRIQRLLTYEISRTLRYSDRSAIMTTMLFVQKQCSNIQSIIEASGL</sequence>
<keyword evidence="2" id="KW-1185">Reference proteome</keyword>